<comment type="subcellular location">
    <subcellularLocation>
        <location evidence="1">Cell membrane</location>
        <topology evidence="1">Peripheral membrane protein</topology>
    </subcellularLocation>
</comment>
<dbReference type="Gene3D" id="3.40.50.300">
    <property type="entry name" value="P-loop containing nucleotide triphosphate hydrolases"/>
    <property type="match status" value="1"/>
</dbReference>
<evidence type="ECO:0000256" key="5">
    <source>
        <dbReference type="ARBA" id="ARBA00022741"/>
    </source>
</evidence>
<sequence>MTTSSTGVQDRTLVRRSARGPVDRNEVLLQVEDLRVTFQRRGGPATRAVDGVSFAVRPGEVVGIVGESGSGKSVTSMAVMGLLPTRGVQVSGKALYRGRDLLTLPPAELSDLRGRELAMVFQDPMSSLNPVVPVGTQVTEVLRRHQDISRSDARDEAEDLLRRCGIPDPGRRLKEYPHQLSGGMRQRALIAIALACKPALLICDEPTTALDVTIQAQVLELLKELVNDLGTAMVMITHDLGVVAGLCDVVNVMYAGRVVESAPRRELFGHPRHRYTEGLLSSIPRLDAPRGEPLRPIPGTPRDVLGWDQGCAFAPRCRHAADDCVVPDLPLEPMGRLGHQVRCVHPAPEDPAPVGTELSGPAGAGAPETSDSSAADREERR</sequence>
<dbReference type="InterPro" id="IPR017871">
    <property type="entry name" value="ABC_transporter-like_CS"/>
</dbReference>
<dbReference type="PANTHER" id="PTHR43297:SF2">
    <property type="entry name" value="DIPEPTIDE TRANSPORT ATP-BINDING PROTEIN DPPD"/>
    <property type="match status" value="1"/>
</dbReference>
<dbReference type="InterPro" id="IPR003439">
    <property type="entry name" value="ABC_transporter-like_ATP-bd"/>
</dbReference>
<dbReference type="InterPro" id="IPR027417">
    <property type="entry name" value="P-loop_NTPase"/>
</dbReference>
<evidence type="ECO:0000256" key="8">
    <source>
        <dbReference type="SAM" id="MobiDB-lite"/>
    </source>
</evidence>
<keyword evidence="4" id="KW-1003">Cell membrane</keyword>
<dbReference type="Pfam" id="PF00005">
    <property type="entry name" value="ABC_tran"/>
    <property type="match status" value="1"/>
</dbReference>
<keyword evidence="7" id="KW-0472">Membrane</keyword>
<feature type="domain" description="ABC transporter" evidence="9">
    <location>
        <begin position="29"/>
        <end position="280"/>
    </location>
</feature>
<keyword evidence="11" id="KW-1185">Reference proteome</keyword>
<evidence type="ECO:0000256" key="7">
    <source>
        <dbReference type="ARBA" id="ARBA00023136"/>
    </source>
</evidence>
<dbReference type="NCBIfam" id="TIGR01727">
    <property type="entry name" value="oligo_HPY"/>
    <property type="match status" value="1"/>
</dbReference>
<reference evidence="10 11" key="1">
    <citation type="submission" date="2021-03" db="EMBL/GenBank/DDBJ databases">
        <title>Sequencing the genomes of 1000 actinobacteria strains.</title>
        <authorList>
            <person name="Klenk H.-P."/>
        </authorList>
    </citation>
    <scope>NUCLEOTIDE SEQUENCE [LARGE SCALE GENOMIC DNA]</scope>
    <source>
        <strain evidence="10 11">DSM 12936</strain>
    </source>
</reference>
<dbReference type="EMBL" id="JAGIOB010000001">
    <property type="protein sequence ID" value="MBP2416128.1"/>
    <property type="molecule type" value="Genomic_DNA"/>
</dbReference>
<name>A0ABS4Z796_9ACTN</name>
<organism evidence="10 11">
    <name type="scientific">Microlunatus capsulatus</name>
    <dbReference type="NCBI Taxonomy" id="99117"/>
    <lineage>
        <taxon>Bacteria</taxon>
        <taxon>Bacillati</taxon>
        <taxon>Actinomycetota</taxon>
        <taxon>Actinomycetes</taxon>
        <taxon>Propionibacteriales</taxon>
        <taxon>Propionibacteriaceae</taxon>
        <taxon>Microlunatus</taxon>
    </lineage>
</organism>
<gene>
    <name evidence="10" type="ORF">JOF54_001050</name>
</gene>
<dbReference type="PROSITE" id="PS50893">
    <property type="entry name" value="ABC_TRANSPORTER_2"/>
    <property type="match status" value="1"/>
</dbReference>
<dbReference type="CDD" id="cd03257">
    <property type="entry name" value="ABC_NikE_OppD_transporters"/>
    <property type="match status" value="1"/>
</dbReference>
<proteinExistence type="inferred from homology"/>
<dbReference type="Proteomes" id="UP000758168">
    <property type="component" value="Unassembled WGS sequence"/>
</dbReference>
<comment type="caution">
    <text evidence="10">The sequence shown here is derived from an EMBL/GenBank/DDBJ whole genome shotgun (WGS) entry which is preliminary data.</text>
</comment>
<dbReference type="SMART" id="SM00382">
    <property type="entry name" value="AAA"/>
    <property type="match status" value="1"/>
</dbReference>
<dbReference type="InterPro" id="IPR013563">
    <property type="entry name" value="Oligopep_ABC_C"/>
</dbReference>
<dbReference type="SUPFAM" id="SSF52540">
    <property type="entry name" value="P-loop containing nucleoside triphosphate hydrolases"/>
    <property type="match status" value="1"/>
</dbReference>
<keyword evidence="6 10" id="KW-0067">ATP-binding</keyword>
<dbReference type="PROSITE" id="PS00211">
    <property type="entry name" value="ABC_TRANSPORTER_1"/>
    <property type="match status" value="1"/>
</dbReference>
<evidence type="ECO:0000259" key="9">
    <source>
        <dbReference type="PROSITE" id="PS50893"/>
    </source>
</evidence>
<feature type="region of interest" description="Disordered" evidence="8">
    <location>
        <begin position="344"/>
        <end position="381"/>
    </location>
</feature>
<dbReference type="InterPro" id="IPR003593">
    <property type="entry name" value="AAA+_ATPase"/>
</dbReference>
<comment type="similarity">
    <text evidence="2">Belongs to the ABC transporter superfamily.</text>
</comment>
<keyword evidence="3" id="KW-0813">Transport</keyword>
<dbReference type="GO" id="GO:0005524">
    <property type="term" value="F:ATP binding"/>
    <property type="evidence" value="ECO:0007669"/>
    <property type="project" value="UniProtKB-KW"/>
</dbReference>
<evidence type="ECO:0000313" key="11">
    <source>
        <dbReference type="Proteomes" id="UP000758168"/>
    </source>
</evidence>
<evidence type="ECO:0000313" key="10">
    <source>
        <dbReference type="EMBL" id="MBP2416128.1"/>
    </source>
</evidence>
<keyword evidence="5" id="KW-0547">Nucleotide-binding</keyword>
<evidence type="ECO:0000256" key="4">
    <source>
        <dbReference type="ARBA" id="ARBA00022475"/>
    </source>
</evidence>
<dbReference type="Pfam" id="PF08352">
    <property type="entry name" value="oligo_HPY"/>
    <property type="match status" value="1"/>
</dbReference>
<dbReference type="PANTHER" id="PTHR43297">
    <property type="entry name" value="OLIGOPEPTIDE TRANSPORT ATP-BINDING PROTEIN APPD"/>
    <property type="match status" value="1"/>
</dbReference>
<evidence type="ECO:0000256" key="3">
    <source>
        <dbReference type="ARBA" id="ARBA00022448"/>
    </source>
</evidence>
<evidence type="ECO:0000256" key="1">
    <source>
        <dbReference type="ARBA" id="ARBA00004202"/>
    </source>
</evidence>
<dbReference type="RefSeq" id="WP_210053636.1">
    <property type="nucleotide sequence ID" value="NZ_BAAAMH010000018.1"/>
</dbReference>
<evidence type="ECO:0000256" key="2">
    <source>
        <dbReference type="ARBA" id="ARBA00005417"/>
    </source>
</evidence>
<accession>A0ABS4Z796</accession>
<protein>
    <submittedName>
        <fullName evidence="10">Peptide/nickel transport system ATP-binding protein</fullName>
    </submittedName>
</protein>
<dbReference type="InterPro" id="IPR050388">
    <property type="entry name" value="ABC_Ni/Peptide_Import"/>
</dbReference>
<evidence type="ECO:0000256" key="6">
    <source>
        <dbReference type="ARBA" id="ARBA00022840"/>
    </source>
</evidence>